<feature type="domain" description="HTH lysR-type" evidence="5">
    <location>
        <begin position="6"/>
        <end position="63"/>
    </location>
</feature>
<dbReference type="Gene3D" id="1.10.10.10">
    <property type="entry name" value="Winged helix-like DNA-binding domain superfamily/Winged helix DNA-binding domain"/>
    <property type="match status" value="1"/>
</dbReference>
<dbReference type="InterPro" id="IPR005119">
    <property type="entry name" value="LysR_subst-bd"/>
</dbReference>
<dbReference type="GO" id="GO:0006351">
    <property type="term" value="P:DNA-templated transcription"/>
    <property type="evidence" value="ECO:0007669"/>
    <property type="project" value="TreeGrafter"/>
</dbReference>
<dbReference type="Proteomes" id="UP000744980">
    <property type="component" value="Unassembled WGS sequence"/>
</dbReference>
<evidence type="ECO:0000256" key="4">
    <source>
        <dbReference type="ARBA" id="ARBA00023163"/>
    </source>
</evidence>
<dbReference type="PANTHER" id="PTHR30537:SF26">
    <property type="entry name" value="GLYCINE CLEAVAGE SYSTEM TRANSCRIPTIONAL ACTIVATOR"/>
    <property type="match status" value="1"/>
</dbReference>
<dbReference type="FunFam" id="1.10.10.10:FF:000038">
    <property type="entry name" value="Glycine cleavage system transcriptional activator"/>
    <property type="match status" value="1"/>
</dbReference>
<dbReference type="EMBL" id="WXFA01000002">
    <property type="protein sequence ID" value="MBM3090042.1"/>
    <property type="molecule type" value="Genomic_DNA"/>
</dbReference>
<accession>A0AAW4FD34</accession>
<name>A0AAW4FD34_9HYPH</name>
<dbReference type="Pfam" id="PF03466">
    <property type="entry name" value="LysR_substrate"/>
    <property type="match status" value="1"/>
</dbReference>
<dbReference type="Pfam" id="PF00126">
    <property type="entry name" value="HTH_1"/>
    <property type="match status" value="1"/>
</dbReference>
<dbReference type="Gene3D" id="3.40.190.10">
    <property type="entry name" value="Periplasmic binding protein-like II"/>
    <property type="match status" value="2"/>
</dbReference>
<dbReference type="PROSITE" id="PS50931">
    <property type="entry name" value="HTH_LYSR"/>
    <property type="match status" value="1"/>
</dbReference>
<dbReference type="InterPro" id="IPR000847">
    <property type="entry name" value="LysR_HTH_N"/>
</dbReference>
<keyword evidence="3" id="KW-0238">DNA-binding</keyword>
<proteinExistence type="inferred from homology"/>
<keyword evidence="4" id="KW-0804">Transcription</keyword>
<sequence length="294" mass="32143">MMTPLPSLAALRAFEATARHLSVTLAARELSVTPGAVSLQVRELEQTLGVMLFERRPRQLVLTEDGSTYFSTLRRAFRMMREATEELTARNRAPVLTVSCTPTFAAQWLVPRISDFEQRLNGIDIRISASNRLTDFVSDGVDIAIRHGFGRYEGLTSERLIDDELVPVVNAALARKHPLTTPADLSAHVLLYDVQRSDWQLWLEAVGAEGIDTTRGPVFVNSNGAIEAARAGDGVALVRLSLVSRELAEGVLVAPFPTGIATDLAYHLVYPPSALDRPAVTAFRAWIVAQARGA</sequence>
<comment type="similarity">
    <text evidence="1">Belongs to the LysR transcriptional regulatory family.</text>
</comment>
<keyword evidence="7" id="KW-1185">Reference proteome</keyword>
<evidence type="ECO:0000256" key="1">
    <source>
        <dbReference type="ARBA" id="ARBA00009437"/>
    </source>
</evidence>
<keyword evidence="2" id="KW-0805">Transcription regulation</keyword>
<evidence type="ECO:0000259" key="5">
    <source>
        <dbReference type="PROSITE" id="PS50931"/>
    </source>
</evidence>
<evidence type="ECO:0000313" key="7">
    <source>
        <dbReference type="Proteomes" id="UP000744980"/>
    </source>
</evidence>
<dbReference type="PRINTS" id="PR00039">
    <property type="entry name" value="HTHLYSR"/>
</dbReference>
<dbReference type="InterPro" id="IPR036390">
    <property type="entry name" value="WH_DNA-bd_sf"/>
</dbReference>
<dbReference type="SUPFAM" id="SSF46785">
    <property type="entry name" value="Winged helix' DNA-binding domain"/>
    <property type="match status" value="1"/>
</dbReference>
<dbReference type="PANTHER" id="PTHR30537">
    <property type="entry name" value="HTH-TYPE TRANSCRIPTIONAL REGULATOR"/>
    <property type="match status" value="1"/>
</dbReference>
<evidence type="ECO:0000256" key="3">
    <source>
        <dbReference type="ARBA" id="ARBA00023125"/>
    </source>
</evidence>
<protein>
    <submittedName>
        <fullName evidence="6">Transcriptional regulator GcvA</fullName>
    </submittedName>
</protein>
<comment type="caution">
    <text evidence="6">The sequence shown here is derived from an EMBL/GenBank/DDBJ whole genome shotgun (WGS) entry which is preliminary data.</text>
</comment>
<dbReference type="CDD" id="cd08432">
    <property type="entry name" value="PBP2_GcdR_TrpI_HvrB_AmpR_like"/>
    <property type="match status" value="1"/>
</dbReference>
<dbReference type="GO" id="GO:0003700">
    <property type="term" value="F:DNA-binding transcription factor activity"/>
    <property type="evidence" value="ECO:0007669"/>
    <property type="project" value="InterPro"/>
</dbReference>
<dbReference type="AlphaFoldDB" id="A0AAW4FD34"/>
<gene>
    <name evidence="6" type="primary">gcvA</name>
    <name evidence="6" type="ORF">GFB56_04335</name>
</gene>
<dbReference type="NCBIfam" id="NF008352">
    <property type="entry name" value="PRK11139.1"/>
    <property type="match status" value="1"/>
</dbReference>
<evidence type="ECO:0000256" key="2">
    <source>
        <dbReference type="ARBA" id="ARBA00023015"/>
    </source>
</evidence>
<dbReference type="InterPro" id="IPR058163">
    <property type="entry name" value="LysR-type_TF_proteobact-type"/>
</dbReference>
<organism evidence="6 7">
    <name type="scientific">Ensifer canadensis</name>
    <dbReference type="NCBI Taxonomy" id="555315"/>
    <lineage>
        <taxon>Bacteria</taxon>
        <taxon>Pseudomonadati</taxon>
        <taxon>Pseudomonadota</taxon>
        <taxon>Alphaproteobacteria</taxon>
        <taxon>Hyphomicrobiales</taxon>
        <taxon>Rhizobiaceae</taxon>
        <taxon>Sinorhizobium/Ensifer group</taxon>
        <taxon>Ensifer</taxon>
    </lineage>
</organism>
<evidence type="ECO:0000313" key="6">
    <source>
        <dbReference type="EMBL" id="MBM3090042.1"/>
    </source>
</evidence>
<reference evidence="6 7" key="1">
    <citation type="submission" date="2020-01" db="EMBL/GenBank/DDBJ databases">
        <title>Draft genome assembly of Ensifer adhaerens T173.</title>
        <authorList>
            <person name="Craig J.E."/>
            <person name="Stinchcombe J.R."/>
        </authorList>
    </citation>
    <scope>NUCLEOTIDE SEQUENCE [LARGE SCALE GENOMIC DNA]</scope>
    <source>
        <strain evidence="6 7">T173</strain>
    </source>
</reference>
<dbReference type="GO" id="GO:0043565">
    <property type="term" value="F:sequence-specific DNA binding"/>
    <property type="evidence" value="ECO:0007669"/>
    <property type="project" value="TreeGrafter"/>
</dbReference>
<dbReference type="InterPro" id="IPR036388">
    <property type="entry name" value="WH-like_DNA-bd_sf"/>
</dbReference>
<dbReference type="SUPFAM" id="SSF53850">
    <property type="entry name" value="Periplasmic binding protein-like II"/>
    <property type="match status" value="1"/>
</dbReference>